<dbReference type="AlphaFoldDB" id="A0A815EYK8"/>
<dbReference type="PANTHER" id="PTHR46984">
    <property type="entry name" value="LEUCINE-RICH REPEAT-CONTAINING PROTEIN 71"/>
    <property type="match status" value="1"/>
</dbReference>
<dbReference type="SUPFAM" id="SSF52047">
    <property type="entry name" value="RNI-like"/>
    <property type="match status" value="1"/>
</dbReference>
<dbReference type="PANTHER" id="PTHR46984:SF1">
    <property type="entry name" value="LEUCINE-RICH REPEAT-CONTAINING PROTEIN 71"/>
    <property type="match status" value="1"/>
</dbReference>
<name>A0A815EYK8_9BILA</name>
<evidence type="ECO:0000313" key="2">
    <source>
        <dbReference type="Proteomes" id="UP000663870"/>
    </source>
</evidence>
<sequence length="69" mass="7949">MIFLILIIINVYRIIQLSLRYCNITDTGAERFAYALGNMLKQNWKLLTLNLSRNRIGDYGAKSFATALH</sequence>
<accession>A0A815EYK8</accession>
<proteinExistence type="predicted"/>
<keyword evidence="2" id="KW-1185">Reference proteome</keyword>
<dbReference type="Proteomes" id="UP000663870">
    <property type="component" value="Unassembled WGS sequence"/>
</dbReference>
<dbReference type="InterPro" id="IPR032675">
    <property type="entry name" value="LRR_dom_sf"/>
</dbReference>
<reference evidence="1" key="1">
    <citation type="submission" date="2021-02" db="EMBL/GenBank/DDBJ databases">
        <authorList>
            <person name="Nowell W R."/>
        </authorList>
    </citation>
    <scope>NUCLEOTIDE SEQUENCE</scope>
</reference>
<dbReference type="EMBL" id="CAJNOL010001224">
    <property type="protein sequence ID" value="CAF1316261.1"/>
    <property type="molecule type" value="Genomic_DNA"/>
</dbReference>
<dbReference type="InterPro" id="IPR053040">
    <property type="entry name" value="LRR-containing_protein_71"/>
</dbReference>
<dbReference type="InterPro" id="IPR001611">
    <property type="entry name" value="Leu-rich_rpt"/>
</dbReference>
<dbReference type="Pfam" id="PF13516">
    <property type="entry name" value="LRR_6"/>
    <property type="match status" value="2"/>
</dbReference>
<comment type="caution">
    <text evidence="1">The sequence shown here is derived from an EMBL/GenBank/DDBJ whole genome shotgun (WGS) entry which is preliminary data.</text>
</comment>
<protein>
    <submittedName>
        <fullName evidence="1">Uncharacterized protein</fullName>
    </submittedName>
</protein>
<dbReference type="Gene3D" id="3.80.10.10">
    <property type="entry name" value="Ribonuclease Inhibitor"/>
    <property type="match status" value="1"/>
</dbReference>
<evidence type="ECO:0000313" key="1">
    <source>
        <dbReference type="EMBL" id="CAF1316261.1"/>
    </source>
</evidence>
<gene>
    <name evidence="1" type="ORF">JXQ802_LOCUS30298</name>
</gene>
<organism evidence="1 2">
    <name type="scientific">Rotaria sordida</name>
    <dbReference type="NCBI Taxonomy" id="392033"/>
    <lineage>
        <taxon>Eukaryota</taxon>
        <taxon>Metazoa</taxon>
        <taxon>Spiralia</taxon>
        <taxon>Gnathifera</taxon>
        <taxon>Rotifera</taxon>
        <taxon>Eurotatoria</taxon>
        <taxon>Bdelloidea</taxon>
        <taxon>Philodinida</taxon>
        <taxon>Philodinidae</taxon>
        <taxon>Rotaria</taxon>
    </lineage>
</organism>